<evidence type="ECO:0000313" key="3">
    <source>
        <dbReference type="Proteomes" id="UP001589532"/>
    </source>
</evidence>
<proteinExistence type="predicted"/>
<dbReference type="RefSeq" id="WP_378520949.1">
    <property type="nucleotide sequence ID" value="NZ_JBHMBW010000037.1"/>
</dbReference>
<keyword evidence="3" id="KW-1185">Reference proteome</keyword>
<sequence>MNSTVVWCIAASVVCALALLVIVNVGMPEPLRVTLMIVDAVVLLAFIGLLVAAALGQRNG</sequence>
<keyword evidence="1" id="KW-0472">Membrane</keyword>
<name>A0ABV5S8B9_9ACTN</name>
<feature type="transmembrane region" description="Helical" evidence="1">
    <location>
        <begin position="33"/>
        <end position="55"/>
    </location>
</feature>
<keyword evidence="1" id="KW-1133">Transmembrane helix</keyword>
<dbReference type="EMBL" id="JBHMBW010000037">
    <property type="protein sequence ID" value="MFB9627928.1"/>
    <property type="molecule type" value="Genomic_DNA"/>
</dbReference>
<organism evidence="2 3">
    <name type="scientific">Nonomuraea helvata</name>
    <dbReference type="NCBI Taxonomy" id="37484"/>
    <lineage>
        <taxon>Bacteria</taxon>
        <taxon>Bacillati</taxon>
        <taxon>Actinomycetota</taxon>
        <taxon>Actinomycetes</taxon>
        <taxon>Streptosporangiales</taxon>
        <taxon>Streptosporangiaceae</taxon>
        <taxon>Nonomuraea</taxon>
    </lineage>
</organism>
<evidence type="ECO:0000256" key="1">
    <source>
        <dbReference type="SAM" id="Phobius"/>
    </source>
</evidence>
<reference evidence="2 3" key="1">
    <citation type="submission" date="2024-09" db="EMBL/GenBank/DDBJ databases">
        <authorList>
            <person name="Sun Q."/>
            <person name="Mori K."/>
        </authorList>
    </citation>
    <scope>NUCLEOTIDE SEQUENCE [LARGE SCALE GENOMIC DNA]</scope>
    <source>
        <strain evidence="2 3">JCM 3143</strain>
    </source>
</reference>
<dbReference type="Proteomes" id="UP001589532">
    <property type="component" value="Unassembled WGS sequence"/>
</dbReference>
<keyword evidence="1" id="KW-0812">Transmembrane</keyword>
<accession>A0ABV5S8B9</accession>
<protein>
    <submittedName>
        <fullName evidence="2">Uncharacterized protein</fullName>
    </submittedName>
</protein>
<gene>
    <name evidence="2" type="ORF">ACFFSA_33010</name>
</gene>
<comment type="caution">
    <text evidence="2">The sequence shown here is derived from an EMBL/GenBank/DDBJ whole genome shotgun (WGS) entry which is preliminary data.</text>
</comment>
<evidence type="ECO:0000313" key="2">
    <source>
        <dbReference type="EMBL" id="MFB9627928.1"/>
    </source>
</evidence>
<feature type="transmembrane region" description="Helical" evidence="1">
    <location>
        <begin position="5"/>
        <end position="27"/>
    </location>
</feature>